<dbReference type="InterPro" id="IPR019563">
    <property type="entry name" value="GH97_catalytic"/>
</dbReference>
<dbReference type="Pfam" id="PF14508">
    <property type="entry name" value="GH97_N"/>
    <property type="match status" value="1"/>
</dbReference>
<dbReference type="SUPFAM" id="SSF51445">
    <property type="entry name" value="(Trans)glycosidases"/>
    <property type="match status" value="1"/>
</dbReference>
<feature type="chain" id="PRO_5046280256" evidence="3">
    <location>
        <begin position="28"/>
        <end position="627"/>
    </location>
</feature>
<dbReference type="Gene3D" id="2.70.98.10">
    <property type="match status" value="1"/>
</dbReference>
<feature type="domain" description="Glycosyl-hydrolase 97 N-terminal" evidence="5">
    <location>
        <begin position="49"/>
        <end position="271"/>
    </location>
</feature>
<evidence type="ECO:0000256" key="2">
    <source>
        <dbReference type="ARBA" id="ARBA00023295"/>
    </source>
</evidence>
<keyword evidence="8" id="KW-1185">Reference proteome</keyword>
<dbReference type="InterPro" id="IPR029486">
    <property type="entry name" value="GH97_N"/>
</dbReference>
<feature type="domain" description="Glycosyl-hydrolase 97 catalytic" evidence="4">
    <location>
        <begin position="295"/>
        <end position="444"/>
    </location>
</feature>
<dbReference type="Gene3D" id="3.20.20.70">
    <property type="entry name" value="Aldolase class I"/>
    <property type="match status" value="1"/>
</dbReference>
<evidence type="ECO:0000313" key="8">
    <source>
        <dbReference type="Proteomes" id="UP001595851"/>
    </source>
</evidence>
<evidence type="ECO:0000313" key="7">
    <source>
        <dbReference type="EMBL" id="MFC4013761.1"/>
    </source>
</evidence>
<sequence length="627" mass="69039">MPIATPIRLCAVLLLSLSLLPALPAHADRAGSWKVSGFPGGPEAEVALDPATGALTFGVTRRGARVLEPSPVGIITERADLSQGLRLLHRKDRPVAEHYTTAAGKRLKRSALMREAVFALAGADGARLDLVVRVARDGVAYRYRLPGDQGAVLRETSAFTLEGDAPAWLALHRRDYENPFIQYTAKSAPSAEFMVPALFETGGGYALITESGLDGRYSGPRLAHEEGTGTYRVRLWDERVQAEGPLETPWRVLIAGDLAEVTESTLADDLAPASRVRDTSWIEPGQVLWTWLAGGREAGQSLEKQQEFVDYAAARGWPYVAVDAGWYFLKDQWDVTDPDWPATSWIPKLVEYGRAKNVEILVWVHFRDLDTPEERALWLPTLSRWGVRGVKIDFMDAESQERLAWYDEILPATAANRLMVNFHGSTIPKGVQRTWPHVMTMEGVHGAEKRTLTTAHLTALPFTRNVVGSMDYTPMAFHRPGRPTSDAHELGLAVTFESGLQNLAGTVESYRARPEAERFLEQVPAAWDETRLLSGRPADHVVLARRSGDRWFIGAGVSGASRSIEVPLSVLRGRWLVEVVRDGESGLVRESHVIDGPRGRLSVAVPAEGGYAAIACRWRPGITTCDR</sequence>
<keyword evidence="2" id="KW-0326">Glycosidase</keyword>
<dbReference type="InterPro" id="IPR014718">
    <property type="entry name" value="GH-type_carb-bd"/>
</dbReference>
<keyword evidence="1 7" id="KW-0378">Hydrolase</keyword>
<dbReference type="InterPro" id="IPR029483">
    <property type="entry name" value="GH97_C"/>
</dbReference>
<dbReference type="Pfam" id="PF14509">
    <property type="entry name" value="GH97_C"/>
    <property type="match status" value="1"/>
</dbReference>
<dbReference type="InterPro" id="IPR052720">
    <property type="entry name" value="Glycosyl_hydrolase_97"/>
</dbReference>
<accession>A0ABV8GII0</accession>
<dbReference type="Pfam" id="PF10566">
    <property type="entry name" value="Glyco_hydro_97"/>
    <property type="match status" value="1"/>
</dbReference>
<dbReference type="EMBL" id="JBHSBI010000030">
    <property type="protein sequence ID" value="MFC4013761.1"/>
    <property type="molecule type" value="Genomic_DNA"/>
</dbReference>
<dbReference type="RefSeq" id="WP_379533617.1">
    <property type="nucleotide sequence ID" value="NZ_JBHSBI010000030.1"/>
</dbReference>
<organism evidence="7 8">
    <name type="scientific">Nonomuraea purpurea</name>
    <dbReference type="NCBI Taxonomy" id="1849276"/>
    <lineage>
        <taxon>Bacteria</taxon>
        <taxon>Bacillati</taxon>
        <taxon>Actinomycetota</taxon>
        <taxon>Actinomycetes</taxon>
        <taxon>Streptosporangiales</taxon>
        <taxon>Streptosporangiaceae</taxon>
        <taxon>Nonomuraea</taxon>
    </lineage>
</organism>
<evidence type="ECO:0000259" key="5">
    <source>
        <dbReference type="Pfam" id="PF14508"/>
    </source>
</evidence>
<dbReference type="Proteomes" id="UP001595851">
    <property type="component" value="Unassembled WGS sequence"/>
</dbReference>
<dbReference type="InterPro" id="IPR013785">
    <property type="entry name" value="Aldolase_TIM"/>
</dbReference>
<gene>
    <name evidence="7" type="ORF">ACFOY2_41500</name>
</gene>
<dbReference type="InterPro" id="IPR017853">
    <property type="entry name" value="GH"/>
</dbReference>
<proteinExistence type="predicted"/>
<comment type="caution">
    <text evidence="7">The sequence shown here is derived from an EMBL/GenBank/DDBJ whole genome shotgun (WGS) entry which is preliminary data.</text>
</comment>
<keyword evidence="3" id="KW-0732">Signal</keyword>
<feature type="domain" description="Glycosyl-hydrolase 97 C-terminal oligomerisation" evidence="6">
    <location>
        <begin position="526"/>
        <end position="612"/>
    </location>
</feature>
<dbReference type="InterPro" id="IPR013780">
    <property type="entry name" value="Glyco_hydro_b"/>
</dbReference>
<evidence type="ECO:0000259" key="4">
    <source>
        <dbReference type="Pfam" id="PF10566"/>
    </source>
</evidence>
<evidence type="ECO:0000259" key="6">
    <source>
        <dbReference type="Pfam" id="PF14509"/>
    </source>
</evidence>
<protein>
    <submittedName>
        <fullName evidence="7">Glycoside hydrolase family 97 catalytic domain-containing protein</fullName>
    </submittedName>
</protein>
<evidence type="ECO:0000256" key="3">
    <source>
        <dbReference type="SAM" id="SignalP"/>
    </source>
</evidence>
<evidence type="ECO:0000256" key="1">
    <source>
        <dbReference type="ARBA" id="ARBA00022801"/>
    </source>
</evidence>
<name>A0ABV8GII0_9ACTN</name>
<dbReference type="GO" id="GO:0016787">
    <property type="term" value="F:hydrolase activity"/>
    <property type="evidence" value="ECO:0007669"/>
    <property type="project" value="UniProtKB-KW"/>
</dbReference>
<dbReference type="Gene3D" id="2.60.40.1180">
    <property type="entry name" value="Golgi alpha-mannosidase II"/>
    <property type="match status" value="1"/>
</dbReference>
<reference evidence="8" key="1">
    <citation type="journal article" date="2019" name="Int. J. Syst. Evol. Microbiol.">
        <title>The Global Catalogue of Microorganisms (GCM) 10K type strain sequencing project: providing services to taxonomists for standard genome sequencing and annotation.</title>
        <authorList>
            <consortium name="The Broad Institute Genomics Platform"/>
            <consortium name="The Broad Institute Genome Sequencing Center for Infectious Disease"/>
            <person name="Wu L."/>
            <person name="Ma J."/>
        </authorList>
    </citation>
    <scope>NUCLEOTIDE SEQUENCE [LARGE SCALE GENOMIC DNA]</scope>
    <source>
        <strain evidence="8">TBRC 1276</strain>
    </source>
</reference>
<dbReference type="PANTHER" id="PTHR35803:SF2">
    <property type="entry name" value="RETAINING ALPHA-GALACTOSIDASE"/>
    <property type="match status" value="1"/>
</dbReference>
<dbReference type="PANTHER" id="PTHR35803">
    <property type="entry name" value="GLUCAN 1,4-ALPHA-GLUCOSIDASE SUSB-RELATED"/>
    <property type="match status" value="1"/>
</dbReference>
<feature type="signal peptide" evidence="3">
    <location>
        <begin position="1"/>
        <end position="27"/>
    </location>
</feature>